<evidence type="ECO:0000256" key="1">
    <source>
        <dbReference type="ARBA" id="ARBA00001936"/>
    </source>
</evidence>
<dbReference type="SUPFAM" id="SSF55811">
    <property type="entry name" value="Nudix"/>
    <property type="match status" value="1"/>
</dbReference>
<dbReference type="Gene3D" id="3.90.79.10">
    <property type="entry name" value="Nucleoside Triphosphate Pyrophosphohydrolase"/>
    <property type="match status" value="1"/>
</dbReference>
<keyword evidence="4" id="KW-0378">Hydrolase</keyword>
<evidence type="ECO:0000313" key="10">
    <source>
        <dbReference type="Proteomes" id="UP001595799"/>
    </source>
</evidence>
<dbReference type="InterPro" id="IPR015797">
    <property type="entry name" value="NUDIX_hydrolase-like_dom_sf"/>
</dbReference>
<name>A0ABV8UMD2_9PROT</name>
<proteinExistence type="predicted"/>
<keyword evidence="6" id="KW-0464">Manganese</keyword>
<evidence type="ECO:0000256" key="3">
    <source>
        <dbReference type="ARBA" id="ARBA00022723"/>
    </source>
</evidence>
<dbReference type="RefSeq" id="WP_382424292.1">
    <property type="nucleotide sequence ID" value="NZ_JBHSSY010000002.1"/>
</dbReference>
<comment type="cofactor">
    <cofactor evidence="2">
        <name>Mg(2+)</name>
        <dbReference type="ChEBI" id="CHEBI:18420"/>
    </cofactor>
</comment>
<keyword evidence="3" id="KW-0479">Metal-binding</keyword>
<evidence type="ECO:0000256" key="4">
    <source>
        <dbReference type="ARBA" id="ARBA00022801"/>
    </source>
</evidence>
<reference evidence="10" key="1">
    <citation type="journal article" date="2019" name="Int. J. Syst. Evol. Microbiol.">
        <title>The Global Catalogue of Microorganisms (GCM) 10K type strain sequencing project: providing services to taxonomists for standard genome sequencing and annotation.</title>
        <authorList>
            <consortium name="The Broad Institute Genomics Platform"/>
            <consortium name="The Broad Institute Genome Sequencing Center for Infectious Disease"/>
            <person name="Wu L."/>
            <person name="Ma J."/>
        </authorList>
    </citation>
    <scope>NUCLEOTIDE SEQUENCE [LARGE SCALE GENOMIC DNA]</scope>
    <source>
        <strain evidence="10">CECT 8472</strain>
    </source>
</reference>
<keyword evidence="10" id="KW-1185">Reference proteome</keyword>
<evidence type="ECO:0000256" key="2">
    <source>
        <dbReference type="ARBA" id="ARBA00001946"/>
    </source>
</evidence>
<evidence type="ECO:0000313" key="9">
    <source>
        <dbReference type="EMBL" id="MFC4352431.1"/>
    </source>
</evidence>
<dbReference type="EMBL" id="JBHSCW010000007">
    <property type="protein sequence ID" value="MFC4352431.1"/>
    <property type="molecule type" value="Genomic_DNA"/>
</dbReference>
<dbReference type="NCBIfam" id="NF007980">
    <property type="entry name" value="PRK10707.1"/>
    <property type="match status" value="1"/>
</dbReference>
<feature type="compositionally biased region" description="Basic and acidic residues" evidence="7">
    <location>
        <begin position="21"/>
        <end position="33"/>
    </location>
</feature>
<accession>A0ABV8UMD2</accession>
<evidence type="ECO:0000256" key="5">
    <source>
        <dbReference type="ARBA" id="ARBA00022842"/>
    </source>
</evidence>
<dbReference type="PANTHER" id="PTHR12992:SF11">
    <property type="entry name" value="MITOCHONDRIAL COENZYME A DIPHOSPHATASE NUDT8"/>
    <property type="match status" value="1"/>
</dbReference>
<dbReference type="CDD" id="cd03426">
    <property type="entry name" value="NUDIX_CoAse_Nudt7"/>
    <property type="match status" value="1"/>
</dbReference>
<dbReference type="InterPro" id="IPR000086">
    <property type="entry name" value="NUDIX_hydrolase_dom"/>
</dbReference>
<protein>
    <submittedName>
        <fullName evidence="9">CoA pyrophosphatase</fullName>
    </submittedName>
</protein>
<dbReference type="InterPro" id="IPR045121">
    <property type="entry name" value="CoAse"/>
</dbReference>
<organism evidence="9 10">
    <name type="scientific">Fodinicurvata halophila</name>
    <dbReference type="NCBI Taxonomy" id="1419723"/>
    <lineage>
        <taxon>Bacteria</taxon>
        <taxon>Pseudomonadati</taxon>
        <taxon>Pseudomonadota</taxon>
        <taxon>Alphaproteobacteria</taxon>
        <taxon>Rhodospirillales</taxon>
        <taxon>Rhodovibrionaceae</taxon>
        <taxon>Fodinicurvata</taxon>
    </lineage>
</organism>
<gene>
    <name evidence="9" type="ORF">ACFOW6_12850</name>
</gene>
<dbReference type="PROSITE" id="PS51462">
    <property type="entry name" value="NUDIX"/>
    <property type="match status" value="1"/>
</dbReference>
<evidence type="ECO:0000256" key="6">
    <source>
        <dbReference type="ARBA" id="ARBA00023211"/>
    </source>
</evidence>
<evidence type="ECO:0000259" key="8">
    <source>
        <dbReference type="PROSITE" id="PS51462"/>
    </source>
</evidence>
<comment type="cofactor">
    <cofactor evidence="1">
        <name>Mn(2+)</name>
        <dbReference type="ChEBI" id="CHEBI:29035"/>
    </cofactor>
</comment>
<sequence>MSDRGGHSDGHARAPGSSQVRRGDVRRGDHELNPELDFYDPSLELRAASVLVPLVERPTGLTILLTQRADHLTSHAGQISFPGGRLEMRDNGPLACALRETEEEIGLPRSQMRPLGQMETYITRTGFEITPFVGALEPPLELNPDPAEVVEIFEVPLSFILNERNCRMECRELQGRNQYFYVYPYGERYIWGATAGMLRNFCELLAPA</sequence>
<dbReference type="Proteomes" id="UP001595799">
    <property type="component" value="Unassembled WGS sequence"/>
</dbReference>
<feature type="domain" description="Nudix hydrolase" evidence="8">
    <location>
        <begin position="45"/>
        <end position="179"/>
    </location>
</feature>
<feature type="region of interest" description="Disordered" evidence="7">
    <location>
        <begin position="1"/>
        <end position="34"/>
    </location>
</feature>
<dbReference type="Pfam" id="PF00293">
    <property type="entry name" value="NUDIX"/>
    <property type="match status" value="1"/>
</dbReference>
<evidence type="ECO:0000256" key="7">
    <source>
        <dbReference type="SAM" id="MobiDB-lite"/>
    </source>
</evidence>
<comment type="caution">
    <text evidence="9">The sequence shown here is derived from an EMBL/GenBank/DDBJ whole genome shotgun (WGS) entry which is preliminary data.</text>
</comment>
<dbReference type="PANTHER" id="PTHR12992">
    <property type="entry name" value="NUDIX HYDROLASE"/>
    <property type="match status" value="1"/>
</dbReference>
<keyword evidence="5" id="KW-0460">Magnesium</keyword>
<feature type="compositionally biased region" description="Basic and acidic residues" evidence="7">
    <location>
        <begin position="1"/>
        <end position="12"/>
    </location>
</feature>